<dbReference type="InterPro" id="IPR050857">
    <property type="entry name" value="D-2-hydroxyacid_DH"/>
</dbReference>
<keyword evidence="6" id="KW-0520">NAD</keyword>
<evidence type="ECO:0000256" key="1">
    <source>
        <dbReference type="ARBA" id="ARBA00003800"/>
    </source>
</evidence>
<dbReference type="Pfam" id="PF00389">
    <property type="entry name" value="2-Hacid_dh"/>
    <property type="match status" value="1"/>
</dbReference>
<accession>A0A6I6FT03</accession>
<feature type="domain" description="D-isomer specific 2-hydroxyacid dehydrogenase catalytic" evidence="10">
    <location>
        <begin position="17"/>
        <end position="320"/>
    </location>
</feature>
<dbReference type="PROSITE" id="PS00670">
    <property type="entry name" value="D_2_HYDROXYACID_DH_2"/>
    <property type="match status" value="1"/>
</dbReference>
<dbReference type="PANTHER" id="PTHR42789">
    <property type="entry name" value="D-ISOMER SPECIFIC 2-HYDROXYACID DEHYDROGENASE FAMILY PROTEIN (AFU_ORTHOLOGUE AFUA_6G10090)"/>
    <property type="match status" value="1"/>
</dbReference>
<evidence type="ECO:0000256" key="3">
    <source>
        <dbReference type="ARBA" id="ARBA00013001"/>
    </source>
</evidence>
<dbReference type="EMBL" id="CP034279">
    <property type="protein sequence ID" value="QGV80126.1"/>
    <property type="molecule type" value="Genomic_DNA"/>
</dbReference>
<evidence type="ECO:0000256" key="5">
    <source>
        <dbReference type="ARBA" id="ARBA00023002"/>
    </source>
</evidence>
<dbReference type="RefSeq" id="WP_156693853.1">
    <property type="nucleotide sequence ID" value="NZ_CP034279.1"/>
</dbReference>
<dbReference type="EC" id="1.1.1.399" evidence="3"/>
<dbReference type="Gene3D" id="3.40.50.720">
    <property type="entry name" value="NAD(P)-binding Rossmann-like Domain"/>
    <property type="match status" value="2"/>
</dbReference>
<protein>
    <recommendedName>
        <fullName evidence="7">2-oxoglutarate reductase</fullName>
        <ecNumber evidence="3">1.1.1.399</ecNumber>
    </recommendedName>
    <alternativeName>
        <fullName evidence="7">2-oxoglutarate reductase</fullName>
    </alternativeName>
</protein>
<dbReference type="GO" id="GO:0016616">
    <property type="term" value="F:oxidoreductase activity, acting on the CH-OH group of donors, NAD or NADP as acceptor"/>
    <property type="evidence" value="ECO:0007669"/>
    <property type="project" value="InterPro"/>
</dbReference>
<evidence type="ECO:0000256" key="9">
    <source>
        <dbReference type="RuleBase" id="RU003719"/>
    </source>
</evidence>
<organism evidence="12 13">
    <name type="scientific">Streptomyces ficellus</name>
    <dbReference type="NCBI Taxonomy" id="1977088"/>
    <lineage>
        <taxon>Bacteria</taxon>
        <taxon>Bacillati</taxon>
        <taxon>Actinomycetota</taxon>
        <taxon>Actinomycetes</taxon>
        <taxon>Kitasatosporales</taxon>
        <taxon>Streptomycetaceae</taxon>
        <taxon>Streptomyces</taxon>
    </lineage>
</organism>
<keyword evidence="4" id="KW-0028">Amino-acid biosynthesis</keyword>
<dbReference type="InterPro" id="IPR036291">
    <property type="entry name" value="NAD(P)-bd_dom_sf"/>
</dbReference>
<dbReference type="InterPro" id="IPR006140">
    <property type="entry name" value="D-isomer_DH_NAD-bd"/>
</dbReference>
<gene>
    <name evidence="12" type="ORF">EIZ62_19195</name>
</gene>
<dbReference type="SUPFAM" id="SSF52283">
    <property type="entry name" value="Formate/glycerate dehydrogenase catalytic domain-like"/>
    <property type="match status" value="1"/>
</dbReference>
<feature type="domain" description="D-isomer specific 2-hydroxyacid dehydrogenase NAD-binding" evidence="11">
    <location>
        <begin position="117"/>
        <end position="291"/>
    </location>
</feature>
<dbReference type="SUPFAM" id="SSF51735">
    <property type="entry name" value="NAD(P)-binding Rossmann-fold domains"/>
    <property type="match status" value="1"/>
</dbReference>
<evidence type="ECO:0000256" key="6">
    <source>
        <dbReference type="ARBA" id="ARBA00023027"/>
    </source>
</evidence>
<dbReference type="AlphaFoldDB" id="A0A6I6FT03"/>
<keyword evidence="5 9" id="KW-0560">Oxidoreductase</keyword>
<reference evidence="12 13" key="1">
    <citation type="submission" date="2018-12" db="EMBL/GenBank/DDBJ databases">
        <title>Complete genome sequence of Streptomyces ficellus NRRL8067, the producer of ficellomycin, feldamycin and nojirimycin.</title>
        <authorList>
            <person name="Zhang H."/>
            <person name="Yue R."/>
            <person name="Liu Y."/>
            <person name="Li M."/>
            <person name="Mu H."/>
            <person name="Zhang J."/>
        </authorList>
    </citation>
    <scope>NUCLEOTIDE SEQUENCE [LARGE SCALE GENOMIC DNA]</scope>
    <source>
        <strain evidence="12 13">NRRL 8067</strain>
    </source>
</reference>
<dbReference type="OrthoDB" id="9793626at2"/>
<dbReference type="PROSITE" id="PS00065">
    <property type="entry name" value="D_2_HYDROXYACID_DH_1"/>
    <property type="match status" value="1"/>
</dbReference>
<evidence type="ECO:0000313" key="13">
    <source>
        <dbReference type="Proteomes" id="UP000422572"/>
    </source>
</evidence>
<dbReference type="GO" id="GO:0051287">
    <property type="term" value="F:NAD binding"/>
    <property type="evidence" value="ECO:0007669"/>
    <property type="project" value="InterPro"/>
</dbReference>
<dbReference type="InterPro" id="IPR006139">
    <property type="entry name" value="D-isomer_2_OHA_DH_cat_dom"/>
</dbReference>
<dbReference type="InterPro" id="IPR029752">
    <property type="entry name" value="D-isomer_DH_CS1"/>
</dbReference>
<comment type="similarity">
    <text evidence="2 9">Belongs to the D-isomer specific 2-hydroxyacid dehydrogenase family.</text>
</comment>
<keyword evidence="13" id="KW-1185">Reference proteome</keyword>
<evidence type="ECO:0000256" key="8">
    <source>
        <dbReference type="ARBA" id="ARBA00048126"/>
    </source>
</evidence>
<dbReference type="CDD" id="cd12173">
    <property type="entry name" value="PGDH_4"/>
    <property type="match status" value="1"/>
</dbReference>
<dbReference type="Proteomes" id="UP000422572">
    <property type="component" value="Chromosome"/>
</dbReference>
<dbReference type="KEGG" id="sfic:EIZ62_19195"/>
<dbReference type="FunFam" id="3.40.50.720:FF:000021">
    <property type="entry name" value="D-3-phosphoglycerate dehydrogenase"/>
    <property type="match status" value="1"/>
</dbReference>
<dbReference type="InterPro" id="IPR029753">
    <property type="entry name" value="D-isomer_DH_CS"/>
</dbReference>
<proteinExistence type="inferred from homology"/>
<evidence type="ECO:0000259" key="10">
    <source>
        <dbReference type="Pfam" id="PF00389"/>
    </source>
</evidence>
<comment type="catalytic activity">
    <reaction evidence="8">
        <text>(R)-2-hydroxyglutarate + NAD(+) = 2-oxoglutarate + NADH + H(+)</text>
        <dbReference type="Rhea" id="RHEA:49612"/>
        <dbReference type="ChEBI" id="CHEBI:15378"/>
        <dbReference type="ChEBI" id="CHEBI:15801"/>
        <dbReference type="ChEBI" id="CHEBI:16810"/>
        <dbReference type="ChEBI" id="CHEBI:57540"/>
        <dbReference type="ChEBI" id="CHEBI:57945"/>
        <dbReference type="EC" id="1.1.1.399"/>
    </reaction>
</comment>
<sequence length="338" mass="35378">MTTTMTASTTTPRPVLLISDPLPARLTAELHGDFDVRQCRGADRAALLDAVRDAEALVIRSATKVDQEVLDRAPRLRIVARAGVGLDNVDVEAATRAGVMVVNAPVSNITSVAELTVGLILSMFRNLPAAAASVRAGEWRRADFQGSELSGKSVGIVGFGRIGQLVAERLAPFEVELLTHDPFVTPEFAYAHGVAWLPLDELVATADVLTIHVPRTPATTGLIGERELALAKPTMRLVNTARGGIVDEAALARALAEDRIAGAALDVFATEPPVHSPLPHLDSVVCTPHIGAGTAEAQDRAASTVLDAVRGAFLGRPVHGLANPAVLTGNAPKEAVAV</sequence>
<dbReference type="PROSITE" id="PS00671">
    <property type="entry name" value="D_2_HYDROXYACID_DH_3"/>
    <property type="match status" value="1"/>
</dbReference>
<evidence type="ECO:0000256" key="7">
    <source>
        <dbReference type="ARBA" id="ARBA00030455"/>
    </source>
</evidence>
<dbReference type="GO" id="GO:0008652">
    <property type="term" value="P:amino acid biosynthetic process"/>
    <property type="evidence" value="ECO:0007669"/>
    <property type="project" value="UniProtKB-KW"/>
</dbReference>
<comment type="function">
    <text evidence="1">Catalyzes the reversible oxidation of 3-phospho-D-glycerate to 3-phosphonooxypyruvate, the first step of the phosphorylated L-serine biosynthesis pathway. Also catalyzes the reversible oxidation of 2-hydroxyglutarate to 2-oxoglutarate.</text>
</comment>
<name>A0A6I6FT03_9ACTN</name>
<dbReference type="Pfam" id="PF02826">
    <property type="entry name" value="2-Hacid_dh_C"/>
    <property type="match status" value="1"/>
</dbReference>
<dbReference type="PANTHER" id="PTHR42789:SF1">
    <property type="entry name" value="D-ISOMER SPECIFIC 2-HYDROXYACID DEHYDROGENASE FAMILY PROTEIN (AFU_ORTHOLOGUE AFUA_6G10090)"/>
    <property type="match status" value="1"/>
</dbReference>
<evidence type="ECO:0000256" key="4">
    <source>
        <dbReference type="ARBA" id="ARBA00022605"/>
    </source>
</evidence>
<evidence type="ECO:0000259" key="11">
    <source>
        <dbReference type="Pfam" id="PF02826"/>
    </source>
</evidence>
<evidence type="ECO:0000256" key="2">
    <source>
        <dbReference type="ARBA" id="ARBA00005854"/>
    </source>
</evidence>
<evidence type="ECO:0000313" key="12">
    <source>
        <dbReference type="EMBL" id="QGV80126.1"/>
    </source>
</evidence>